<dbReference type="OrthoDB" id="448496at2759"/>
<feature type="compositionally biased region" description="Acidic residues" evidence="1">
    <location>
        <begin position="741"/>
        <end position="758"/>
    </location>
</feature>
<dbReference type="EMBL" id="BDRX01000101">
    <property type="protein sequence ID" value="GBF97538.1"/>
    <property type="molecule type" value="Genomic_DNA"/>
</dbReference>
<reference evidence="3 4" key="1">
    <citation type="journal article" date="2018" name="Sci. Rep.">
        <title>Raphidocelis subcapitata (=Pseudokirchneriella subcapitata) provides an insight into genome evolution and environmental adaptations in the Sphaeropleales.</title>
        <authorList>
            <person name="Suzuki S."/>
            <person name="Yamaguchi H."/>
            <person name="Nakajima N."/>
            <person name="Kawachi M."/>
        </authorList>
    </citation>
    <scope>NUCLEOTIDE SEQUENCE [LARGE SCALE GENOMIC DNA]</scope>
    <source>
        <strain evidence="3 4">NIES-35</strain>
    </source>
</reference>
<accession>A0A2V0PCG4</accession>
<dbReference type="Pfam" id="PF00994">
    <property type="entry name" value="MoCF_biosynth"/>
    <property type="match status" value="1"/>
</dbReference>
<comment type="caution">
    <text evidence="3">The sequence shown here is derived from an EMBL/GenBank/DDBJ whole genome shotgun (WGS) entry which is preliminary data.</text>
</comment>
<dbReference type="PANTHER" id="PTHR13939">
    <property type="entry name" value="NICOTINAMIDE-NUCLEOTIDE AMIDOHYDROLASE PNCC"/>
    <property type="match status" value="1"/>
</dbReference>
<dbReference type="InterPro" id="IPR037140">
    <property type="entry name" value="VHL_beta_dom_sf"/>
</dbReference>
<dbReference type="InterPro" id="IPR001453">
    <property type="entry name" value="MoaB/Mog_dom"/>
</dbReference>
<dbReference type="InterPro" id="IPR036425">
    <property type="entry name" value="MoaB/Mog-like_dom_sf"/>
</dbReference>
<dbReference type="Gene3D" id="2.60.40.780">
    <property type="entry name" value="von Hippel-Lindau disease tumour suppressor, beta domain"/>
    <property type="match status" value="1"/>
</dbReference>
<dbReference type="PANTHER" id="PTHR13939:SF0">
    <property type="entry name" value="NMN AMIDOHYDROLASE-LIKE PROTEIN YFAY"/>
    <property type="match status" value="1"/>
</dbReference>
<evidence type="ECO:0000313" key="3">
    <source>
        <dbReference type="EMBL" id="GBF97538.1"/>
    </source>
</evidence>
<dbReference type="AlphaFoldDB" id="A0A2V0PCG4"/>
<dbReference type="InterPro" id="IPR050101">
    <property type="entry name" value="CinA"/>
</dbReference>
<dbReference type="InterPro" id="IPR024053">
    <property type="entry name" value="VHL_beta_dom"/>
</dbReference>
<proteinExistence type="predicted"/>
<feature type="region of interest" description="Disordered" evidence="1">
    <location>
        <begin position="526"/>
        <end position="558"/>
    </location>
</feature>
<feature type="region of interest" description="Disordered" evidence="1">
    <location>
        <begin position="735"/>
        <end position="758"/>
    </location>
</feature>
<feature type="compositionally biased region" description="Low complexity" evidence="1">
    <location>
        <begin position="683"/>
        <end position="706"/>
    </location>
</feature>
<dbReference type="Pfam" id="PF01847">
    <property type="entry name" value="VHL"/>
    <property type="match status" value="1"/>
</dbReference>
<evidence type="ECO:0000256" key="1">
    <source>
        <dbReference type="SAM" id="MobiDB-lite"/>
    </source>
</evidence>
<dbReference type="Proteomes" id="UP000247498">
    <property type="component" value="Unassembled WGS sequence"/>
</dbReference>
<dbReference type="InParanoid" id="A0A2V0PCG4"/>
<sequence length="758" mass="78840">MAVRSAASSAPTSASAPAAPKAALLVIGDEILRGSITDANTPWLAKLLYSRGVDLVRVEYVSDDRDDIIASVRALRRRVGDDGFVFTSGGIGPTHDDVTYESISEAFGRRLERHAPTVARMEESYSARGVELNEARLRMATLPTPADEVLFTPGMWVPLVVVDRVHILPGIPKLFTSMVLAAQERFSGPLSATHTLYTHMGEGDVADPLAAVAAAHPAVSIGSYPNTAALDGSGPYRVKLAFTARDAGALEAAVAAAREALPGIMAAAAAGSPPRLGAPSPSPGVAPLFGQPGPLAGLEDFDARIRYRERPESEREEAIWYLPDAVNALAEPTPVRLRSVHSKQASVIRFCNKSARSVRALWVDFDGHEVAYSLIEPGTTRLYRTYATHPWILGTHRCFPGDFKTAARQLLLAHHRLATAPPTAAAKPCAVSAAAQPVMVASPPCSPLCTATGGPVAALTTTTTRLQLSTPQTQLSIAITTDAPAADCSDSSGGMLVSPLSPRRTINITVNATGSSLGVNIESTTEPSAALADVPSRSPADQMLRSPVRPPPSPAARGRRAIVSGIKNSFSGIKGLMSPGRGASARAVHGPAAVGAGAEAAARSDSLGVDLRLESPPAPDVGAAGGTDLGALPHHLVVRIVELAAPKQWQGVHMPRVGRPDVRPTQLACPPDTKTQREEDAEAAAAAAQHMQPPEPAQQQQGGGAAQPLNAAVAALNAFIQQGWHGVWGPLGQGAAPAAGEADDMPALGEDDGDEGMF</sequence>
<evidence type="ECO:0000259" key="2">
    <source>
        <dbReference type="SMART" id="SM00852"/>
    </source>
</evidence>
<gene>
    <name evidence="3" type="ORF">Rsub_10461</name>
</gene>
<dbReference type="InterPro" id="IPR056596">
    <property type="entry name" value="FLAD1_M"/>
</dbReference>
<feature type="domain" description="MoaB/Mog" evidence="2">
    <location>
        <begin position="23"/>
        <end position="188"/>
    </location>
</feature>
<protein>
    <recommendedName>
        <fullName evidence="2">MoaB/Mog domain-containing protein</fullName>
    </recommendedName>
</protein>
<keyword evidence="4" id="KW-1185">Reference proteome</keyword>
<dbReference type="STRING" id="307507.A0A2V0PCG4"/>
<dbReference type="Gene3D" id="3.40.980.10">
    <property type="entry name" value="MoaB/Mog-like domain"/>
    <property type="match status" value="1"/>
</dbReference>
<dbReference type="CDD" id="cd00885">
    <property type="entry name" value="cinA"/>
    <property type="match status" value="1"/>
</dbReference>
<name>A0A2V0PCG4_9CHLO</name>
<dbReference type="SMART" id="SM00852">
    <property type="entry name" value="MoCF_biosynth"/>
    <property type="match status" value="1"/>
</dbReference>
<organism evidence="3 4">
    <name type="scientific">Raphidocelis subcapitata</name>
    <dbReference type="NCBI Taxonomy" id="307507"/>
    <lineage>
        <taxon>Eukaryota</taxon>
        <taxon>Viridiplantae</taxon>
        <taxon>Chlorophyta</taxon>
        <taxon>core chlorophytes</taxon>
        <taxon>Chlorophyceae</taxon>
        <taxon>CS clade</taxon>
        <taxon>Sphaeropleales</taxon>
        <taxon>Selenastraceae</taxon>
        <taxon>Raphidocelis</taxon>
    </lineage>
</organism>
<dbReference type="SUPFAM" id="SSF49468">
    <property type="entry name" value="VHL"/>
    <property type="match status" value="1"/>
</dbReference>
<dbReference type="SUPFAM" id="SSF53218">
    <property type="entry name" value="Molybdenum cofactor biosynthesis proteins"/>
    <property type="match status" value="1"/>
</dbReference>
<dbReference type="InterPro" id="IPR036208">
    <property type="entry name" value="VHL_sf"/>
</dbReference>
<feature type="region of interest" description="Disordered" evidence="1">
    <location>
        <begin position="654"/>
        <end position="706"/>
    </location>
</feature>
<dbReference type="Pfam" id="PF24102">
    <property type="entry name" value="FLAD1_M"/>
    <property type="match status" value="1"/>
</dbReference>
<evidence type="ECO:0000313" key="4">
    <source>
        <dbReference type="Proteomes" id="UP000247498"/>
    </source>
</evidence>